<sequence>MAGDAKMLTLDHIAVAAETLDEGRAFAEDLLGIPLLPGGRHAAMGTHNMLLGLQDGLYLELIAIDPDAPPPGRPRWFDLDRFSGPPRLTNWICRVPDLEAVLGRLPAGEPLDLARGDLRWRMGVPADGHLPFDNCHPALIEWQGDVHPMDRLPNSGLRLSALRILHPRADEMQALLAPVLEDGRIAFVPADTPALEAVIETPAGERVLR</sequence>
<protein>
    <submittedName>
        <fullName evidence="2">Glyoxalase-like domain-containing protein</fullName>
    </submittedName>
</protein>
<accession>A0A1H0BL77</accession>
<organism evidence="2 3">
    <name type="scientific">Lutimaribacter pacificus</name>
    <dbReference type="NCBI Taxonomy" id="391948"/>
    <lineage>
        <taxon>Bacteria</taxon>
        <taxon>Pseudomonadati</taxon>
        <taxon>Pseudomonadota</taxon>
        <taxon>Alphaproteobacteria</taxon>
        <taxon>Rhodobacterales</taxon>
        <taxon>Roseobacteraceae</taxon>
        <taxon>Lutimaribacter</taxon>
    </lineage>
</organism>
<dbReference type="Pfam" id="PF13468">
    <property type="entry name" value="Glyoxalase_3"/>
    <property type="match status" value="1"/>
</dbReference>
<evidence type="ECO:0000259" key="1">
    <source>
        <dbReference type="Pfam" id="PF13468"/>
    </source>
</evidence>
<dbReference type="Proteomes" id="UP000324252">
    <property type="component" value="Unassembled WGS sequence"/>
</dbReference>
<feature type="domain" description="Glyoxalase-like" evidence="1">
    <location>
        <begin position="10"/>
        <end position="179"/>
    </location>
</feature>
<dbReference type="InterPro" id="IPR025870">
    <property type="entry name" value="Glyoxalase-like_dom"/>
</dbReference>
<reference evidence="2 3" key="1">
    <citation type="submission" date="2016-11" db="EMBL/GenBank/DDBJ databases">
        <authorList>
            <person name="Varghese N."/>
            <person name="Submissions S."/>
        </authorList>
    </citation>
    <scope>NUCLEOTIDE SEQUENCE [LARGE SCALE GENOMIC DNA]</scope>
    <source>
        <strain evidence="2 3">DSM 29620</strain>
    </source>
</reference>
<proteinExistence type="predicted"/>
<dbReference type="SUPFAM" id="SSF54593">
    <property type="entry name" value="Glyoxalase/Bleomycin resistance protein/Dihydroxybiphenyl dioxygenase"/>
    <property type="match status" value="1"/>
</dbReference>
<gene>
    <name evidence="2" type="ORF">SAMN05444142_101605</name>
</gene>
<dbReference type="AlphaFoldDB" id="A0A1H0BL77"/>
<dbReference type="EMBL" id="FQZZ01000001">
    <property type="protein sequence ID" value="SHJ54920.1"/>
    <property type="molecule type" value="Genomic_DNA"/>
</dbReference>
<keyword evidence="3" id="KW-1185">Reference proteome</keyword>
<evidence type="ECO:0000313" key="3">
    <source>
        <dbReference type="Proteomes" id="UP000324252"/>
    </source>
</evidence>
<dbReference type="Gene3D" id="3.10.180.10">
    <property type="entry name" value="2,3-Dihydroxybiphenyl 1,2-Dioxygenase, domain 1"/>
    <property type="match status" value="1"/>
</dbReference>
<evidence type="ECO:0000313" key="2">
    <source>
        <dbReference type="EMBL" id="SHJ54920.1"/>
    </source>
</evidence>
<dbReference type="InterPro" id="IPR029068">
    <property type="entry name" value="Glyas_Bleomycin-R_OHBP_Dase"/>
</dbReference>
<name>A0A1H0BL77_9RHOB</name>